<sequence>MASIMTNASALTALQSLNATQKNLDTTQARISTGYRVSQASDNAAYWSIATTMRSDNQAMSTVSDALGLGASKVDTAYTGMDSAISTINQIQQKLTASYGQTDASKEKTQVEIAALQNQLKAYADGATFSGTNMLSVSTASGTAADVKIVSAFNRGATGAVSISTIDVNVESIKLYDSGAAPTAKGILDTERLGTTGAAVTTASAPTLGAAAAATDTYSVAGLKIFSGTTAASDTQIQAMMNVVDAALKDMTNAATKLGAAKSSINLQKTFTSSLMDSIDRGVGQLVDADMNKESTRLQALQVQQQLGVQALSIANGSSQSILSLFRG</sequence>
<evidence type="ECO:0000256" key="1">
    <source>
        <dbReference type="ARBA" id="ARBA00005709"/>
    </source>
</evidence>
<evidence type="ECO:0000256" key="2">
    <source>
        <dbReference type="ARBA" id="ARBA00023143"/>
    </source>
</evidence>
<protein>
    <recommendedName>
        <fullName evidence="3">Flagellin</fullName>
    </recommendedName>
</protein>
<keyword evidence="2 3" id="KW-0975">Bacterial flagellum</keyword>
<dbReference type="Gene3D" id="1.20.1330.10">
    <property type="entry name" value="f41 fragment of flagellin, N-terminal domain"/>
    <property type="match status" value="1"/>
</dbReference>
<keyword evidence="6" id="KW-0282">Flagellum</keyword>
<dbReference type="Pfam" id="PF00700">
    <property type="entry name" value="Flagellin_C"/>
    <property type="match status" value="1"/>
</dbReference>
<reference evidence="6 7" key="1">
    <citation type="submission" date="2022-12" db="EMBL/GenBank/DDBJ databases">
        <authorList>
            <person name="Muema E."/>
        </authorList>
    </citation>
    <scope>NUCLEOTIDE SEQUENCE [LARGE SCALE GENOMIC DNA]</scope>
    <source>
        <strain evidence="7">1330</strain>
    </source>
</reference>
<dbReference type="RefSeq" id="WP_224514468.1">
    <property type="nucleotide sequence ID" value="NZ_JAPYKO010000006.1"/>
</dbReference>
<comment type="caution">
    <text evidence="6">The sequence shown here is derived from an EMBL/GenBank/DDBJ whole genome shotgun (WGS) entry which is preliminary data.</text>
</comment>
<keyword evidence="7" id="KW-1185">Reference proteome</keyword>
<proteinExistence type="inferred from homology"/>
<keyword evidence="3" id="KW-0964">Secreted</keyword>
<dbReference type="Pfam" id="PF00669">
    <property type="entry name" value="Flagellin_N"/>
    <property type="match status" value="1"/>
</dbReference>
<feature type="domain" description="Flagellin C-terminal" evidence="5">
    <location>
        <begin position="241"/>
        <end position="326"/>
    </location>
</feature>
<keyword evidence="6" id="KW-0966">Cell projection</keyword>
<dbReference type="InterPro" id="IPR001492">
    <property type="entry name" value="Flagellin"/>
</dbReference>
<dbReference type="InterPro" id="IPR046358">
    <property type="entry name" value="Flagellin_C"/>
</dbReference>
<dbReference type="PANTHER" id="PTHR42792">
    <property type="entry name" value="FLAGELLIN"/>
    <property type="match status" value="1"/>
</dbReference>
<name>A0ABU8KCD8_9HYPH</name>
<comment type="subcellular location">
    <subcellularLocation>
        <location evidence="3">Secreted</location>
    </subcellularLocation>
    <subcellularLocation>
        <location evidence="3">Bacterial flagellum</location>
    </subcellularLocation>
</comment>
<evidence type="ECO:0000259" key="4">
    <source>
        <dbReference type="Pfam" id="PF00669"/>
    </source>
</evidence>
<dbReference type="Proteomes" id="UP001366503">
    <property type="component" value="Unassembled WGS sequence"/>
</dbReference>
<comment type="function">
    <text evidence="3">Flagellin is the subunit protein which polymerizes to form the filaments of bacterial flagella.</text>
</comment>
<feature type="domain" description="Flagellin N-terminal" evidence="4">
    <location>
        <begin position="4"/>
        <end position="137"/>
    </location>
</feature>
<gene>
    <name evidence="6" type="ORF">O7A05_11400</name>
</gene>
<evidence type="ECO:0000259" key="5">
    <source>
        <dbReference type="Pfam" id="PF00700"/>
    </source>
</evidence>
<organism evidence="6 7">
    <name type="scientific">Mesorhizobium argentiipisi</name>
    <dbReference type="NCBI Taxonomy" id="3015175"/>
    <lineage>
        <taxon>Bacteria</taxon>
        <taxon>Pseudomonadati</taxon>
        <taxon>Pseudomonadota</taxon>
        <taxon>Alphaproteobacteria</taxon>
        <taxon>Hyphomicrobiales</taxon>
        <taxon>Phyllobacteriaceae</taxon>
        <taxon>Mesorhizobium</taxon>
    </lineage>
</organism>
<evidence type="ECO:0000313" key="6">
    <source>
        <dbReference type="EMBL" id="MEI9402760.1"/>
    </source>
</evidence>
<keyword evidence="6" id="KW-0969">Cilium</keyword>
<dbReference type="InterPro" id="IPR001029">
    <property type="entry name" value="Flagellin_N"/>
</dbReference>
<dbReference type="SUPFAM" id="SSF64518">
    <property type="entry name" value="Phase 1 flagellin"/>
    <property type="match status" value="1"/>
</dbReference>
<dbReference type="EMBL" id="JAPYKO010000006">
    <property type="protein sequence ID" value="MEI9402760.1"/>
    <property type="molecule type" value="Genomic_DNA"/>
</dbReference>
<evidence type="ECO:0000313" key="7">
    <source>
        <dbReference type="Proteomes" id="UP001366503"/>
    </source>
</evidence>
<accession>A0ABU8KCD8</accession>
<evidence type="ECO:0000256" key="3">
    <source>
        <dbReference type="RuleBase" id="RU362073"/>
    </source>
</evidence>
<comment type="similarity">
    <text evidence="1 3">Belongs to the bacterial flagellin family.</text>
</comment>
<dbReference type="PANTHER" id="PTHR42792:SF2">
    <property type="entry name" value="FLAGELLIN"/>
    <property type="match status" value="1"/>
</dbReference>